<keyword evidence="2" id="KW-0564">Palmitate</keyword>
<protein>
    <recommendedName>
        <fullName evidence="2">Transferrin receptor protein 1</fullName>
    </recommendedName>
</protein>
<accession>A0A8T3D6X6</accession>
<feature type="domain" description="Peptidase M28" evidence="6">
    <location>
        <begin position="432"/>
        <end position="648"/>
    </location>
</feature>
<dbReference type="SUPFAM" id="SSF53187">
    <property type="entry name" value="Zn-dependent exopeptidases"/>
    <property type="match status" value="1"/>
</dbReference>
<dbReference type="InterPro" id="IPR007365">
    <property type="entry name" value="TFR-like_dimer_dom"/>
</dbReference>
<dbReference type="InterPro" id="IPR039373">
    <property type="entry name" value="Peptidase_M28B"/>
</dbReference>
<evidence type="ECO:0000259" key="4">
    <source>
        <dbReference type="Pfam" id="PF02225"/>
    </source>
</evidence>
<dbReference type="FunFam" id="3.40.630.10:FF:000065">
    <property type="entry name" value="Transferrin receptor 1b"/>
    <property type="match status" value="1"/>
</dbReference>
<gene>
    <name evidence="7" type="ORF">AGOR_G00142940</name>
</gene>
<keyword evidence="2" id="KW-0812">Transmembrane</keyword>
<keyword evidence="2" id="KW-0325">Glycoprotein</keyword>
<dbReference type="GO" id="GO:0031623">
    <property type="term" value="P:receptor internalization"/>
    <property type="evidence" value="ECO:0007669"/>
    <property type="project" value="UniProtKB-UniRule"/>
</dbReference>
<dbReference type="GO" id="GO:0033572">
    <property type="term" value="P:transferrin transport"/>
    <property type="evidence" value="ECO:0007669"/>
    <property type="project" value="UniProtKB-UniRule"/>
</dbReference>
<evidence type="ECO:0000256" key="3">
    <source>
        <dbReference type="SAM" id="MobiDB-lite"/>
    </source>
</evidence>
<dbReference type="Pfam" id="PF02225">
    <property type="entry name" value="PA"/>
    <property type="match status" value="1"/>
</dbReference>
<keyword evidence="2" id="KW-0472">Membrane</keyword>
<keyword evidence="2" id="KW-1003">Cell membrane</keyword>
<keyword evidence="8" id="KW-1185">Reference proteome</keyword>
<dbReference type="EMBL" id="JAERUA010000013">
    <property type="protein sequence ID" value="KAI1891354.1"/>
    <property type="molecule type" value="Genomic_DNA"/>
</dbReference>
<keyword evidence="2" id="KW-1133">Transmembrane helix</keyword>
<comment type="function">
    <text evidence="2">Cellular uptake of iron occurs via receptor-mediated endocytosis of ligand-occupied transferrin receptor into specialized endosomes. Endosomal acidification leads to iron release. The apotransferrin-receptor complex is then recycled to the cell surface with a return to neutral pH and the concomitant loss of affinity of apotransferrin for its receptor. Transferrin receptor is necessary for development of erythrocytes and the nervous system. Acts as a lipid sensor that regulates mitochondrial fusion by regulating activation of the JNK pathway.</text>
</comment>
<evidence type="ECO:0000259" key="6">
    <source>
        <dbReference type="Pfam" id="PF04389"/>
    </source>
</evidence>
<evidence type="ECO:0000256" key="1">
    <source>
        <dbReference type="ARBA" id="ARBA00005634"/>
    </source>
</evidence>
<evidence type="ECO:0000313" key="8">
    <source>
        <dbReference type="Proteomes" id="UP000829720"/>
    </source>
</evidence>
<dbReference type="InterPro" id="IPR046450">
    <property type="entry name" value="PA_dom_sf"/>
</dbReference>
<reference evidence="7" key="1">
    <citation type="submission" date="2021-01" db="EMBL/GenBank/DDBJ databases">
        <authorList>
            <person name="Zahm M."/>
            <person name="Roques C."/>
            <person name="Cabau C."/>
            <person name="Klopp C."/>
            <person name="Donnadieu C."/>
            <person name="Jouanno E."/>
            <person name="Lampietro C."/>
            <person name="Louis A."/>
            <person name="Herpin A."/>
            <person name="Echchiki A."/>
            <person name="Berthelot C."/>
            <person name="Parey E."/>
            <person name="Roest-Crollius H."/>
            <person name="Braasch I."/>
            <person name="Postlethwait J."/>
            <person name="Bobe J."/>
            <person name="Montfort J."/>
            <person name="Bouchez O."/>
            <person name="Begum T."/>
            <person name="Mejri S."/>
            <person name="Adams A."/>
            <person name="Chen W.-J."/>
            <person name="Guiguen Y."/>
        </authorList>
    </citation>
    <scope>NUCLEOTIDE SEQUENCE</scope>
    <source>
        <tissue evidence="7">Blood</tissue>
    </source>
</reference>
<evidence type="ECO:0000313" key="7">
    <source>
        <dbReference type="EMBL" id="KAI1891354.1"/>
    </source>
</evidence>
<dbReference type="OrthoDB" id="5841748at2759"/>
<dbReference type="FunFam" id="1.20.930.40:FF:000002">
    <property type="entry name" value="Transferrin receptor protein 1"/>
    <property type="match status" value="1"/>
</dbReference>
<feature type="domain" description="PA" evidence="4">
    <location>
        <begin position="273"/>
        <end position="337"/>
    </location>
</feature>
<dbReference type="Pfam" id="PF04389">
    <property type="entry name" value="Peptidase_M28"/>
    <property type="match status" value="1"/>
</dbReference>
<dbReference type="Proteomes" id="UP000829720">
    <property type="component" value="Unassembled WGS sequence"/>
</dbReference>
<proteinExistence type="inferred from homology"/>
<name>A0A8T3D6X6_9TELE</name>
<dbReference type="CDD" id="cd09848">
    <property type="entry name" value="M28_TfR"/>
    <property type="match status" value="1"/>
</dbReference>
<feature type="region of interest" description="Disordered" evidence="3">
    <location>
        <begin position="143"/>
        <end position="174"/>
    </location>
</feature>
<organism evidence="7 8">
    <name type="scientific">Albula goreensis</name>
    <dbReference type="NCBI Taxonomy" id="1534307"/>
    <lineage>
        <taxon>Eukaryota</taxon>
        <taxon>Metazoa</taxon>
        <taxon>Chordata</taxon>
        <taxon>Craniata</taxon>
        <taxon>Vertebrata</taxon>
        <taxon>Euteleostomi</taxon>
        <taxon>Actinopterygii</taxon>
        <taxon>Neopterygii</taxon>
        <taxon>Teleostei</taxon>
        <taxon>Albuliformes</taxon>
        <taxon>Albulidae</taxon>
        <taxon>Albula</taxon>
    </lineage>
</organism>
<comment type="caution">
    <text evidence="7">The sequence shown here is derived from an EMBL/GenBank/DDBJ whole genome shotgun (WGS) entry which is preliminary data.</text>
</comment>
<keyword evidence="2" id="KW-0254">Endocytosis</keyword>
<dbReference type="InterPro" id="IPR007484">
    <property type="entry name" value="Peptidase_M28"/>
</dbReference>
<comment type="subcellular location">
    <subcellularLocation>
        <location evidence="2">Cell membrane</location>
        <topology evidence="2">Single-pass type II membrane protein</topology>
    </subcellularLocation>
    <subcellularLocation>
        <location evidence="2">Melanosome</location>
    </subcellularLocation>
</comment>
<sequence>MAVYTDSLNYVNLIKEMAARTGMIPQDGNVLNTGATKERATVESTMDQARSKITKIFCGEPSSYTRFNLAQNMEGDNSQVEMKLSSDLDEEAPNSVGEIRAPETYSHRPAKTSKNIFFAVIGVLLIFIIGYLMGYLTTRRQDFGPPADPTHKPSDPTTEPSDPIDHETEMEPDLTWSDIQNLLQERLTPERLEKRLSELSLDSHEAGSDGDRALAREVSTVFRNLAMNPWEDEHYVKVQTLPSTSSNKVMFGSDLIGETKGYLSYSATGTRQGRVVYANYGLPEDFKFFTDKGIELNGTVILMKAGKISFAQKVANAAKQKAVAALIYLSEQGITDTTNLFGHVHFGSGDPYTPGFPSFNHTQFPPAQSSGLPGILAQTITAQMASTLFKKMGGDPTPKAWATGLYPQKLGGVSDIVTVEVNNILVERMIHNVFGVIKGFVDPDRYVVIGAQRDSWGPGYAKSTVGTSMLLELASAISDMVEHERFRPRRSLVFASWSAGEYGSVGATEWLEGYLNVLNMKALTYINLDSAVTGHEVFKASASPLLYSLIEKTLKQVKSPIGLKPGEKSLYDQVAGVNWEQSVMEPMQMDDSAYPFMAFSGIPSVTFRFAANSGDQGSAENYKYFGTTLDNKDHLDYATAQRTSSFAASAAQFAGQMALRLIHDHLLHLDTKKYGDNIRIFVSRLNRQVSRLKLSGAVSGTSLEALSVQWLMTASGSYRRASRDLDVLIENSDLSDVEMCRKINDRYMRIEHSLLSPYLSPKDVPFRHILFGQGSHTLQSLVEHLDAIEGKSAESDVDLFRNQFALATWTIQGCANSLVGDVWDLDNEI</sequence>
<dbReference type="SUPFAM" id="SSF52025">
    <property type="entry name" value="PA domain"/>
    <property type="match status" value="1"/>
</dbReference>
<evidence type="ECO:0000259" key="5">
    <source>
        <dbReference type="Pfam" id="PF04253"/>
    </source>
</evidence>
<dbReference type="InterPro" id="IPR003137">
    <property type="entry name" value="PA_domain"/>
</dbReference>
<dbReference type="PANTHER" id="PTHR10404">
    <property type="entry name" value="N-ACETYLATED-ALPHA-LINKED ACIDIC DIPEPTIDASE"/>
    <property type="match status" value="1"/>
</dbReference>
<dbReference type="GO" id="GO:0009897">
    <property type="term" value="C:external side of plasma membrane"/>
    <property type="evidence" value="ECO:0007669"/>
    <property type="project" value="TreeGrafter"/>
</dbReference>
<comment type="subunit">
    <text evidence="2">Homodimer; disulfide-linked.</text>
</comment>
<feature type="domain" description="Transferrin receptor-like dimerisation" evidence="5">
    <location>
        <begin position="707"/>
        <end position="818"/>
    </location>
</feature>
<dbReference type="Gene3D" id="3.40.630.10">
    <property type="entry name" value="Zn peptidases"/>
    <property type="match status" value="1"/>
</dbReference>
<dbReference type="Gene3D" id="1.20.930.40">
    <property type="entry name" value="Transferrin receptor-like, dimerisation domain"/>
    <property type="match status" value="1"/>
</dbReference>
<dbReference type="GO" id="GO:0004998">
    <property type="term" value="F:transferrin receptor activity"/>
    <property type="evidence" value="ECO:0007669"/>
    <property type="project" value="UniProtKB-UniRule"/>
</dbReference>
<keyword evidence="2" id="KW-0449">Lipoprotein</keyword>
<dbReference type="Pfam" id="PF04253">
    <property type="entry name" value="TFR_dimer"/>
    <property type="match status" value="1"/>
</dbReference>
<dbReference type="AlphaFoldDB" id="A0A8T3D6X6"/>
<dbReference type="GO" id="GO:0006879">
    <property type="term" value="P:intracellular iron ion homeostasis"/>
    <property type="evidence" value="ECO:0007669"/>
    <property type="project" value="UniProtKB-UniRule"/>
</dbReference>
<dbReference type="PANTHER" id="PTHR10404:SF26">
    <property type="entry name" value="TRANSFERRIN RECEPTOR PROTEIN 1"/>
    <property type="match status" value="1"/>
</dbReference>
<feature type="transmembrane region" description="Helical" evidence="2">
    <location>
        <begin position="116"/>
        <end position="136"/>
    </location>
</feature>
<evidence type="ECO:0000256" key="2">
    <source>
        <dbReference type="RuleBase" id="RU367157"/>
    </source>
</evidence>
<comment type="PTM">
    <text evidence="2">Stearoylated.</text>
</comment>
<comment type="similarity">
    <text evidence="1 2">Belongs to the peptidase M28 family. M28B subfamily.</text>
</comment>
<dbReference type="SUPFAM" id="SSF47672">
    <property type="entry name" value="Transferrin receptor-like dimerisation domain"/>
    <property type="match status" value="1"/>
</dbReference>
<dbReference type="Gene3D" id="3.50.30.30">
    <property type="match status" value="1"/>
</dbReference>
<keyword evidence="2" id="KW-0675">Receptor</keyword>
<dbReference type="GO" id="GO:0042470">
    <property type="term" value="C:melanosome"/>
    <property type="evidence" value="ECO:0007669"/>
    <property type="project" value="UniProtKB-SubCell"/>
</dbReference>
<dbReference type="InterPro" id="IPR036757">
    <property type="entry name" value="TFR-like_dimer_dom_sf"/>
</dbReference>